<comment type="caution">
    <text evidence="2">The sequence shown here is derived from an EMBL/GenBank/DDBJ whole genome shotgun (WGS) entry which is preliminary data.</text>
</comment>
<dbReference type="PANTHER" id="PTHR43767">
    <property type="entry name" value="LONG-CHAIN-FATTY-ACID--COA LIGASE"/>
    <property type="match status" value="1"/>
</dbReference>
<sequence>MSVLPEIFAKAAEQHGPKLALIDGTGRSISFGELAVSARAYAARLEGRGVTQGTRVLVAAPIGIDLYIILAGLWQIGAVAVFPEPQMGLRGLLNAVKIAGPRAFACSGAYRWLKLLPQLWTLPAITPKSGGQAAPTGPLPAAQAPALISFTSGSTGTPKAIERSHAFLMAQHAAVAPLLASPNEERDLVAFPIFALINLAAGRTSILPDWPLGKPAQVTPAHLAGYLRSTRATRALLPPALCTVLSHAQHPPALHSLFTGGGPVFPDMIDALLAAAPDLQITSVYGSTEAEPIAHLHAAEITQQDRADMASGAGLLAGPPVPQVQIKLDKGEILVSGDHVNKGYLDPARDAENKLKDGDTIWHRTGDAGRLDDTGRLWLLGRIGAAVDGPQGPIHPFAIETAARQWPGVREAALGTANGTPTLAIKGDRSHLPEWKAKAAAMGVIRLQPVRALPYDRRHGSKIDAAALRKLLEAAQP</sequence>
<proteinExistence type="predicted"/>
<dbReference type="Gene3D" id="3.40.50.12780">
    <property type="entry name" value="N-terminal domain of ligase-like"/>
    <property type="match status" value="1"/>
</dbReference>
<gene>
    <name evidence="2" type="ORF">IV417_00870</name>
</gene>
<dbReference type="EMBL" id="JADQAZ010000001">
    <property type="protein sequence ID" value="MBT0955923.1"/>
    <property type="molecule type" value="Genomic_DNA"/>
</dbReference>
<dbReference type="Proteomes" id="UP001315686">
    <property type="component" value="Unassembled WGS sequence"/>
</dbReference>
<dbReference type="InterPro" id="IPR050237">
    <property type="entry name" value="ATP-dep_AMP-bd_enzyme"/>
</dbReference>
<feature type="domain" description="AMP-dependent synthetase/ligase" evidence="1">
    <location>
        <begin position="8"/>
        <end position="345"/>
    </location>
</feature>
<reference evidence="2 3" key="1">
    <citation type="journal article" date="2021" name="Arch. Microbiol.">
        <title>Harenicola maris gen. nov., sp. nov. isolated from the Sea of Japan shallow sediments.</title>
        <authorList>
            <person name="Romanenko L.A."/>
            <person name="Kurilenko V.V."/>
            <person name="Chernysheva N.Y."/>
            <person name="Tekutyeva L.A."/>
            <person name="Velansky P.V."/>
            <person name="Svetashev V.I."/>
            <person name="Isaeva M.P."/>
        </authorList>
    </citation>
    <scope>NUCLEOTIDE SEQUENCE [LARGE SCALE GENOMIC DNA]</scope>
    <source>
        <strain evidence="2 3">KMM 3653</strain>
    </source>
</reference>
<dbReference type="AlphaFoldDB" id="A0AAP2CQP7"/>
<evidence type="ECO:0000313" key="2">
    <source>
        <dbReference type="EMBL" id="MBT0955923.1"/>
    </source>
</evidence>
<organism evidence="2 3">
    <name type="scientific">Harenicola maris</name>
    <dbReference type="NCBI Taxonomy" id="2841044"/>
    <lineage>
        <taxon>Bacteria</taxon>
        <taxon>Pseudomonadati</taxon>
        <taxon>Pseudomonadota</taxon>
        <taxon>Alphaproteobacteria</taxon>
        <taxon>Rhodobacterales</taxon>
        <taxon>Paracoccaceae</taxon>
        <taxon>Harenicola</taxon>
    </lineage>
</organism>
<dbReference type="RefSeq" id="WP_327792143.1">
    <property type="nucleotide sequence ID" value="NZ_JADQAZ010000001.1"/>
</dbReference>
<dbReference type="PANTHER" id="PTHR43767:SF1">
    <property type="entry name" value="NONRIBOSOMAL PEPTIDE SYNTHASE PES1 (EUROFUNG)-RELATED"/>
    <property type="match status" value="1"/>
</dbReference>
<accession>A0AAP2CQP7</accession>
<dbReference type="InterPro" id="IPR020845">
    <property type="entry name" value="AMP-binding_CS"/>
</dbReference>
<evidence type="ECO:0000259" key="1">
    <source>
        <dbReference type="Pfam" id="PF00501"/>
    </source>
</evidence>
<keyword evidence="3" id="KW-1185">Reference proteome</keyword>
<name>A0AAP2CQP7_9RHOB</name>
<dbReference type="PROSITE" id="PS00455">
    <property type="entry name" value="AMP_BINDING"/>
    <property type="match status" value="1"/>
</dbReference>
<evidence type="ECO:0000313" key="3">
    <source>
        <dbReference type="Proteomes" id="UP001315686"/>
    </source>
</evidence>
<dbReference type="Pfam" id="PF00501">
    <property type="entry name" value="AMP-binding"/>
    <property type="match status" value="1"/>
</dbReference>
<protein>
    <submittedName>
        <fullName evidence="2">AMP-binding protein</fullName>
    </submittedName>
</protein>
<dbReference type="InterPro" id="IPR042099">
    <property type="entry name" value="ANL_N_sf"/>
</dbReference>
<dbReference type="SUPFAM" id="SSF56801">
    <property type="entry name" value="Acetyl-CoA synthetase-like"/>
    <property type="match status" value="1"/>
</dbReference>
<dbReference type="InterPro" id="IPR000873">
    <property type="entry name" value="AMP-dep_synth/lig_dom"/>
</dbReference>